<accession>A0A194QDF9</accession>
<evidence type="ECO:0000313" key="2">
    <source>
        <dbReference type="Proteomes" id="UP000053268"/>
    </source>
</evidence>
<dbReference type="AlphaFoldDB" id="A0A194QDF9"/>
<gene>
    <name evidence="1" type="ORF">RR46_08533</name>
</gene>
<dbReference type="Proteomes" id="UP000053268">
    <property type="component" value="Unassembled WGS sequence"/>
</dbReference>
<evidence type="ECO:0000313" key="1">
    <source>
        <dbReference type="EMBL" id="KPJ01496.1"/>
    </source>
</evidence>
<sequence length="228" mass="26491">MKRSTKNLENSQVKIKTRGHTWLIVRTTQSRETMYKRWSKRDVTVRTKLMLRGGDETTRAPHGATRRRRKRFVRGQPIQRFLAHAHPISYGNRTCVSSLVFSATDFFWYAAIVMAPFSLRGAGLRDALPHTNWIPRGQEKNKDKTGEIKTKTIVPLTGASPLLSREFLSLMHKFISGFVTTDRIRRFRYENNQRKGHGCRPIIFMALTAFRLYRANDLVHKTLISFKV</sequence>
<reference evidence="1 2" key="1">
    <citation type="journal article" date="2015" name="Nat. Commun.">
        <title>Outbred genome sequencing and CRISPR/Cas9 gene editing in butterflies.</title>
        <authorList>
            <person name="Li X."/>
            <person name="Fan D."/>
            <person name="Zhang W."/>
            <person name="Liu G."/>
            <person name="Zhang L."/>
            <person name="Zhao L."/>
            <person name="Fang X."/>
            <person name="Chen L."/>
            <person name="Dong Y."/>
            <person name="Chen Y."/>
            <person name="Ding Y."/>
            <person name="Zhao R."/>
            <person name="Feng M."/>
            <person name="Zhu Y."/>
            <person name="Feng Y."/>
            <person name="Jiang X."/>
            <person name="Zhu D."/>
            <person name="Xiang H."/>
            <person name="Feng X."/>
            <person name="Li S."/>
            <person name="Wang J."/>
            <person name="Zhang G."/>
            <person name="Kronforst M.R."/>
            <person name="Wang W."/>
        </authorList>
    </citation>
    <scope>NUCLEOTIDE SEQUENCE [LARGE SCALE GENOMIC DNA]</scope>
    <source>
        <strain evidence="1">Ya'a_city_454_Px</strain>
        <tissue evidence="1">Whole body</tissue>
    </source>
</reference>
<proteinExistence type="predicted"/>
<name>A0A194QDF9_PAPXU</name>
<keyword evidence="2" id="KW-1185">Reference proteome</keyword>
<protein>
    <submittedName>
        <fullName evidence="1">Uncharacterized protein</fullName>
    </submittedName>
</protein>
<organism evidence="1 2">
    <name type="scientific">Papilio xuthus</name>
    <name type="common">Asian swallowtail butterfly</name>
    <dbReference type="NCBI Taxonomy" id="66420"/>
    <lineage>
        <taxon>Eukaryota</taxon>
        <taxon>Metazoa</taxon>
        <taxon>Ecdysozoa</taxon>
        <taxon>Arthropoda</taxon>
        <taxon>Hexapoda</taxon>
        <taxon>Insecta</taxon>
        <taxon>Pterygota</taxon>
        <taxon>Neoptera</taxon>
        <taxon>Endopterygota</taxon>
        <taxon>Lepidoptera</taxon>
        <taxon>Glossata</taxon>
        <taxon>Ditrysia</taxon>
        <taxon>Papilionoidea</taxon>
        <taxon>Papilionidae</taxon>
        <taxon>Papilioninae</taxon>
        <taxon>Papilio</taxon>
    </lineage>
</organism>
<dbReference type="EMBL" id="KQ459324">
    <property type="protein sequence ID" value="KPJ01496.1"/>
    <property type="molecule type" value="Genomic_DNA"/>
</dbReference>